<keyword evidence="2" id="KW-1185">Reference proteome</keyword>
<protein>
    <submittedName>
        <fullName evidence="1">DUF6731 family protein</fullName>
    </submittedName>
</protein>
<proteinExistence type="predicted"/>
<accession>A0ABW4KLB3</accession>
<organism evidence="1 2">
    <name type="scientific">Siminovitchia sediminis</name>
    <dbReference type="NCBI Taxonomy" id="1274353"/>
    <lineage>
        <taxon>Bacteria</taxon>
        <taxon>Bacillati</taxon>
        <taxon>Bacillota</taxon>
        <taxon>Bacilli</taxon>
        <taxon>Bacillales</taxon>
        <taxon>Bacillaceae</taxon>
        <taxon>Siminovitchia</taxon>
    </lineage>
</organism>
<dbReference type="EMBL" id="JBHUEO010000121">
    <property type="protein sequence ID" value="MFD1708929.1"/>
    <property type="molecule type" value="Genomic_DNA"/>
</dbReference>
<dbReference type="RefSeq" id="WP_380776823.1">
    <property type="nucleotide sequence ID" value="NZ_JBHUEO010000121.1"/>
</dbReference>
<evidence type="ECO:0000313" key="2">
    <source>
        <dbReference type="Proteomes" id="UP001597301"/>
    </source>
</evidence>
<dbReference type="Pfam" id="PF20505">
    <property type="entry name" value="DUF6731"/>
    <property type="match status" value="1"/>
</dbReference>
<comment type="caution">
    <text evidence="1">The sequence shown here is derived from an EMBL/GenBank/DDBJ whole genome shotgun (WGS) entry which is preliminary data.</text>
</comment>
<name>A0ABW4KLB3_9BACI</name>
<evidence type="ECO:0000313" key="1">
    <source>
        <dbReference type="EMBL" id="MFD1708929.1"/>
    </source>
</evidence>
<sequence>MAYRKVRFEYYQVAYRKSADGKNNRDRLFNLQEWMQKAMALSLEGRTYDYRSEQARLDTAYWDPELEFYFLHFVRLRDTNIPSKARASSQVEPFELDDDEYLGEEVSALYDEDNHILLLQRNKYSLGPEGIEEYLNLLWDRDDEMIYLRPVCPPNVFEEVRKASEYRRISLRFADLNVKASPRMIDKFRSPLGKIIKGFDEYDGINAQIIMTVGNNRSASLDEETVKDTLIDIEENSDLFSKAEIAKKDDDDAKVELVDLFEHKAHDFGTFRMEKKESLNHYRVAEELWKIYSPAEGCNNRQADINRYLLP</sequence>
<dbReference type="Proteomes" id="UP001597301">
    <property type="component" value="Unassembled WGS sequence"/>
</dbReference>
<dbReference type="InterPro" id="IPR046618">
    <property type="entry name" value="DUF6731"/>
</dbReference>
<gene>
    <name evidence="1" type="ORF">ACFSCZ_19890</name>
</gene>
<reference evidence="2" key="1">
    <citation type="journal article" date="2019" name="Int. J. Syst. Evol. Microbiol.">
        <title>The Global Catalogue of Microorganisms (GCM) 10K type strain sequencing project: providing services to taxonomists for standard genome sequencing and annotation.</title>
        <authorList>
            <consortium name="The Broad Institute Genomics Platform"/>
            <consortium name="The Broad Institute Genome Sequencing Center for Infectious Disease"/>
            <person name="Wu L."/>
            <person name="Ma J."/>
        </authorList>
    </citation>
    <scope>NUCLEOTIDE SEQUENCE [LARGE SCALE GENOMIC DNA]</scope>
    <source>
        <strain evidence="2">CGMCC 1.12295</strain>
    </source>
</reference>